<dbReference type="GO" id="GO:0008295">
    <property type="term" value="P:spermidine biosynthetic process"/>
    <property type="evidence" value="ECO:0007669"/>
    <property type="project" value="UniProtKB-KW"/>
</dbReference>
<reference evidence="9" key="2">
    <citation type="journal article" date="2021" name="PeerJ">
        <title>Extensive microbial diversity within the chicken gut microbiome revealed by metagenomics and culture.</title>
        <authorList>
            <person name="Gilroy R."/>
            <person name="Ravi A."/>
            <person name="Getino M."/>
            <person name="Pursley I."/>
            <person name="Horton D.L."/>
            <person name="Alikhan N.F."/>
            <person name="Baker D."/>
            <person name="Gharbi K."/>
            <person name="Hall N."/>
            <person name="Watson M."/>
            <person name="Adriaenssens E.M."/>
            <person name="Foster-Nyarko E."/>
            <person name="Jarju S."/>
            <person name="Secka A."/>
            <person name="Antonio M."/>
            <person name="Oren A."/>
            <person name="Chaudhuri R.R."/>
            <person name="La Ragione R."/>
            <person name="Hildebrand F."/>
            <person name="Pallen M.J."/>
        </authorList>
    </citation>
    <scope>NUCLEOTIDE SEQUENCE</scope>
    <source>
        <strain evidence="9">6086</strain>
    </source>
</reference>
<protein>
    <submittedName>
        <fullName evidence="9">Carboxynorspermidine decarboxylase</fullName>
        <ecNumber evidence="9">4.1.1.96</ecNumber>
    </submittedName>
</protein>
<dbReference type="CDD" id="cd06829">
    <property type="entry name" value="PLPDE_III_CANSDC"/>
    <property type="match status" value="1"/>
</dbReference>
<name>A0A9D1K3B1_9FIRM</name>
<evidence type="ECO:0000256" key="5">
    <source>
        <dbReference type="ARBA" id="ARBA00023239"/>
    </source>
</evidence>
<dbReference type="InterPro" id="IPR022643">
    <property type="entry name" value="De-COase2_C"/>
</dbReference>
<evidence type="ECO:0000256" key="1">
    <source>
        <dbReference type="ARBA" id="ARBA00001933"/>
    </source>
</evidence>
<feature type="region of interest" description="Disordered" evidence="7">
    <location>
        <begin position="1"/>
        <end position="21"/>
    </location>
</feature>
<dbReference type="Proteomes" id="UP000824141">
    <property type="component" value="Unassembled WGS sequence"/>
</dbReference>
<dbReference type="AlphaFoldDB" id="A0A9D1K3B1"/>
<accession>A0A9D1K3B1</accession>
<gene>
    <name evidence="9" type="primary">nspC</name>
    <name evidence="9" type="ORF">IAD03_06395</name>
</gene>
<dbReference type="InterPro" id="IPR005730">
    <property type="entry name" value="Nsp_de-COase"/>
</dbReference>
<dbReference type="PANTHER" id="PTHR43727:SF1">
    <property type="entry name" value="CARBOXYNORSPERMIDINE_CARBOXYSPERMIDINE DECARBOXYLASE"/>
    <property type="match status" value="1"/>
</dbReference>
<keyword evidence="5 9" id="KW-0456">Lyase</keyword>
<dbReference type="GO" id="GO:0009089">
    <property type="term" value="P:lysine biosynthetic process via diaminopimelate"/>
    <property type="evidence" value="ECO:0007669"/>
    <property type="project" value="TreeGrafter"/>
</dbReference>
<proteinExistence type="predicted"/>
<dbReference type="FunFam" id="3.20.20.10:FF:000012">
    <property type="entry name" value="Carboxynorspermidine/carboxyspermidine decarboxylase"/>
    <property type="match status" value="1"/>
</dbReference>
<feature type="binding site" evidence="6">
    <location>
        <position position="293"/>
    </location>
    <ligand>
        <name>substrate</name>
    </ligand>
</feature>
<comment type="caution">
    <text evidence="9">The sequence shown here is derived from an EMBL/GenBank/DDBJ whole genome shotgun (WGS) entry which is preliminary data.</text>
</comment>
<keyword evidence="4" id="KW-0745">Spermidine biosynthesis</keyword>
<dbReference type="EC" id="4.1.1.96" evidence="9"/>
<keyword evidence="3" id="KW-0663">Pyridoxal phosphate</keyword>
<dbReference type="Pfam" id="PF00278">
    <property type="entry name" value="Orn_DAP_Arg_deC"/>
    <property type="match status" value="1"/>
</dbReference>
<sequence length="393" mass="43823">MGPAVAGGPRSGPGGLMQPITGEPRTPYFLVDETRLTHNLEILRDVQERAGCKILLAQKAFSMFSVYPLLRQYLAGSTASGLYEARLGHEEFGGETHVFSPAYREDEWDELLQYADDIVFNSPAQVRRFAPRARAAGKSCGLRLNPEHSTQEGHAIYDPCSPGSRLGTTLAQFDESILPLLDGLHFHTLCEQNSDALEETVAAVEKKFGRWLSQMKWLNLGGGHHITRDDYDVERLIRVVRHLKETYGVQVYLEPGEAVVLNAGFLVTSVLETLQNGMDIAILDTSAACHMPDVLEMPYRPPLRDAGQPGEKAHTFRLGGPTCLAGDVIGDYSFDVPLREGDRLVFEDMALYTMVKTNTFNGMALPSIVWRDKNGNRFLVRRFGYEDFKERLS</sequence>
<evidence type="ECO:0000259" key="8">
    <source>
        <dbReference type="Pfam" id="PF00278"/>
    </source>
</evidence>
<evidence type="ECO:0000313" key="9">
    <source>
        <dbReference type="EMBL" id="HIS78983.1"/>
    </source>
</evidence>
<evidence type="ECO:0000313" key="10">
    <source>
        <dbReference type="Proteomes" id="UP000824141"/>
    </source>
</evidence>
<dbReference type="GO" id="GO:0045312">
    <property type="term" value="P:nor-spermidine biosynthetic process"/>
    <property type="evidence" value="ECO:0007669"/>
    <property type="project" value="InterPro"/>
</dbReference>
<feature type="domain" description="Orn/DAP/Arg decarboxylase 2 C-terminal" evidence="8">
    <location>
        <begin position="158"/>
        <end position="349"/>
    </location>
</feature>
<dbReference type="SUPFAM" id="SSF50621">
    <property type="entry name" value="Alanine racemase C-terminal domain-like"/>
    <property type="match status" value="1"/>
</dbReference>
<evidence type="ECO:0000256" key="4">
    <source>
        <dbReference type="ARBA" id="ARBA00023066"/>
    </source>
</evidence>
<dbReference type="InterPro" id="IPR009006">
    <property type="entry name" value="Ala_racemase/Decarboxylase_C"/>
</dbReference>
<dbReference type="SUPFAM" id="SSF51419">
    <property type="entry name" value="PLP-binding barrel"/>
    <property type="match status" value="1"/>
</dbReference>
<feature type="binding site" evidence="6">
    <location>
        <position position="257"/>
    </location>
    <ligand>
        <name>substrate</name>
    </ligand>
</feature>
<dbReference type="EMBL" id="DVJM01000128">
    <property type="protein sequence ID" value="HIS78983.1"/>
    <property type="molecule type" value="Genomic_DNA"/>
</dbReference>
<organism evidence="9 10">
    <name type="scientific">Candidatus Caccousia stercoris</name>
    <dbReference type="NCBI Taxonomy" id="2840723"/>
    <lineage>
        <taxon>Bacteria</taxon>
        <taxon>Bacillati</taxon>
        <taxon>Bacillota</taxon>
        <taxon>Clostridia</taxon>
        <taxon>Eubacteriales</taxon>
        <taxon>Oscillospiraceae</taxon>
        <taxon>Oscillospiraceae incertae sedis</taxon>
        <taxon>Candidatus Caccousia</taxon>
    </lineage>
</organism>
<reference evidence="9" key="1">
    <citation type="submission" date="2020-10" db="EMBL/GenBank/DDBJ databases">
        <authorList>
            <person name="Gilroy R."/>
        </authorList>
    </citation>
    <scope>NUCLEOTIDE SEQUENCE</scope>
    <source>
        <strain evidence="9">6086</strain>
    </source>
</reference>
<dbReference type="PIRSF" id="PIRSF038941">
    <property type="entry name" value="NspC"/>
    <property type="match status" value="1"/>
</dbReference>
<dbReference type="GO" id="GO:0008836">
    <property type="term" value="F:diaminopimelate decarboxylase activity"/>
    <property type="evidence" value="ECO:0007669"/>
    <property type="project" value="TreeGrafter"/>
</dbReference>
<dbReference type="Gene3D" id="2.40.37.10">
    <property type="entry name" value="Lyase, Ornithine Decarboxylase, Chain A, domain 1"/>
    <property type="match status" value="1"/>
</dbReference>
<dbReference type="Gene3D" id="3.20.20.10">
    <property type="entry name" value="Alanine racemase"/>
    <property type="match status" value="1"/>
</dbReference>
<dbReference type="PANTHER" id="PTHR43727">
    <property type="entry name" value="DIAMINOPIMELATE DECARBOXYLASE"/>
    <property type="match status" value="1"/>
</dbReference>
<dbReference type="InterPro" id="IPR029066">
    <property type="entry name" value="PLP-binding_barrel"/>
</dbReference>
<keyword evidence="2" id="KW-0210">Decarboxylase</keyword>
<evidence type="ECO:0000256" key="6">
    <source>
        <dbReference type="PIRSR" id="PIRSR038941-1"/>
    </source>
</evidence>
<evidence type="ECO:0000256" key="7">
    <source>
        <dbReference type="SAM" id="MobiDB-lite"/>
    </source>
</evidence>
<dbReference type="NCBIfam" id="TIGR01047">
    <property type="entry name" value="nspC"/>
    <property type="match status" value="1"/>
</dbReference>
<evidence type="ECO:0000256" key="3">
    <source>
        <dbReference type="ARBA" id="ARBA00022898"/>
    </source>
</evidence>
<evidence type="ECO:0000256" key="2">
    <source>
        <dbReference type="ARBA" id="ARBA00022793"/>
    </source>
</evidence>
<comment type="cofactor">
    <cofactor evidence="1">
        <name>pyridoxal 5'-phosphate</name>
        <dbReference type="ChEBI" id="CHEBI:597326"/>
    </cofactor>
</comment>